<dbReference type="AlphaFoldDB" id="A0A395V953"/>
<evidence type="ECO:0000313" key="3">
    <source>
        <dbReference type="Proteomes" id="UP000266172"/>
    </source>
</evidence>
<sequence>MKRFIPGIAILLILSLTACSAPKTPPKDTGDASNSQSEGIIRLDEGEWPVNEYTEGLPVPTGTVAWAMLDTEHGNFSISIAGIDEKGYDNYMELLIQEGFSVVENVSEKIKGENYVSVGTLLSNGEKGLSISYIPDNLTIYVSFEK</sequence>
<dbReference type="Proteomes" id="UP000266172">
    <property type="component" value="Unassembled WGS sequence"/>
</dbReference>
<dbReference type="PROSITE" id="PS51257">
    <property type="entry name" value="PROKAR_LIPOPROTEIN"/>
    <property type="match status" value="1"/>
</dbReference>
<keyword evidence="1" id="KW-0732">Signal</keyword>
<feature type="chain" id="PRO_5039627490" description="Lipoprotein" evidence="1">
    <location>
        <begin position="21"/>
        <end position="146"/>
    </location>
</feature>
<name>A0A395V953_9FIRM</name>
<evidence type="ECO:0008006" key="4">
    <source>
        <dbReference type="Google" id="ProtNLM"/>
    </source>
</evidence>
<gene>
    <name evidence="2" type="ORF">DWX93_14135</name>
</gene>
<dbReference type="EMBL" id="QRVL01000015">
    <property type="protein sequence ID" value="RGS37558.1"/>
    <property type="molecule type" value="Genomic_DNA"/>
</dbReference>
<organism evidence="2 3">
    <name type="scientific">Roseburia hominis</name>
    <dbReference type="NCBI Taxonomy" id="301301"/>
    <lineage>
        <taxon>Bacteria</taxon>
        <taxon>Bacillati</taxon>
        <taxon>Bacillota</taxon>
        <taxon>Clostridia</taxon>
        <taxon>Lachnospirales</taxon>
        <taxon>Lachnospiraceae</taxon>
        <taxon>Roseburia</taxon>
    </lineage>
</organism>
<evidence type="ECO:0000313" key="2">
    <source>
        <dbReference type="EMBL" id="RGS37558.1"/>
    </source>
</evidence>
<dbReference type="RefSeq" id="WP_117814585.1">
    <property type="nucleotide sequence ID" value="NZ_QRVL01000015.1"/>
</dbReference>
<accession>A0A395V953</accession>
<feature type="signal peptide" evidence="1">
    <location>
        <begin position="1"/>
        <end position="20"/>
    </location>
</feature>
<proteinExistence type="predicted"/>
<protein>
    <recommendedName>
        <fullName evidence="4">Lipoprotein</fullName>
    </recommendedName>
</protein>
<reference evidence="2 3" key="1">
    <citation type="submission" date="2018-08" db="EMBL/GenBank/DDBJ databases">
        <title>A genome reference for cultivated species of the human gut microbiota.</title>
        <authorList>
            <person name="Zou Y."/>
            <person name="Xue W."/>
            <person name="Luo G."/>
        </authorList>
    </citation>
    <scope>NUCLEOTIDE SEQUENCE [LARGE SCALE GENOMIC DNA]</scope>
    <source>
        <strain evidence="2 3">AF22-12AC</strain>
    </source>
</reference>
<comment type="caution">
    <text evidence="2">The sequence shown here is derived from an EMBL/GenBank/DDBJ whole genome shotgun (WGS) entry which is preliminary data.</text>
</comment>
<evidence type="ECO:0000256" key="1">
    <source>
        <dbReference type="SAM" id="SignalP"/>
    </source>
</evidence>